<accession>A0AAW0EQM5</accession>
<keyword evidence="1" id="KW-0472">Membrane</keyword>
<name>A0AAW0EQM5_9TRYP</name>
<reference evidence="2 3" key="1">
    <citation type="journal article" date="2021" name="MBio">
        <title>A New Model Trypanosomatid, Novymonas esmeraldas: Genomic Perception of Its 'Candidatus Pandoraea novymonadis' Endosymbiont.</title>
        <authorList>
            <person name="Zakharova A."/>
            <person name="Saura A."/>
            <person name="Butenko A."/>
            <person name="Podesvova L."/>
            <person name="Warmusova S."/>
            <person name="Kostygov A.Y."/>
            <person name="Nenarokova A."/>
            <person name="Lukes J."/>
            <person name="Opperdoes F.R."/>
            <person name="Yurchenko V."/>
        </authorList>
    </citation>
    <scope>NUCLEOTIDE SEQUENCE [LARGE SCALE GENOMIC DNA]</scope>
    <source>
        <strain evidence="2 3">E262AT.01</strain>
    </source>
</reference>
<evidence type="ECO:0000313" key="2">
    <source>
        <dbReference type="EMBL" id="KAK7195757.1"/>
    </source>
</evidence>
<gene>
    <name evidence="2" type="ORF">NESM_000506300</name>
</gene>
<proteinExistence type="predicted"/>
<evidence type="ECO:0000256" key="1">
    <source>
        <dbReference type="SAM" id="Phobius"/>
    </source>
</evidence>
<dbReference type="Proteomes" id="UP001430356">
    <property type="component" value="Unassembled WGS sequence"/>
</dbReference>
<evidence type="ECO:0000313" key="3">
    <source>
        <dbReference type="Proteomes" id="UP001430356"/>
    </source>
</evidence>
<feature type="transmembrane region" description="Helical" evidence="1">
    <location>
        <begin position="107"/>
        <end position="127"/>
    </location>
</feature>
<organism evidence="2 3">
    <name type="scientific">Novymonas esmeraldas</name>
    <dbReference type="NCBI Taxonomy" id="1808958"/>
    <lineage>
        <taxon>Eukaryota</taxon>
        <taxon>Discoba</taxon>
        <taxon>Euglenozoa</taxon>
        <taxon>Kinetoplastea</taxon>
        <taxon>Metakinetoplastina</taxon>
        <taxon>Trypanosomatida</taxon>
        <taxon>Trypanosomatidae</taxon>
        <taxon>Novymonas</taxon>
    </lineage>
</organism>
<dbReference type="EMBL" id="JAECZO010000061">
    <property type="protein sequence ID" value="KAK7195757.1"/>
    <property type="molecule type" value="Genomic_DNA"/>
</dbReference>
<keyword evidence="3" id="KW-1185">Reference proteome</keyword>
<evidence type="ECO:0008006" key="4">
    <source>
        <dbReference type="Google" id="ProtNLM"/>
    </source>
</evidence>
<keyword evidence="1" id="KW-1133">Transmembrane helix</keyword>
<comment type="caution">
    <text evidence="2">The sequence shown here is derived from an EMBL/GenBank/DDBJ whole genome shotgun (WGS) entry which is preliminary data.</text>
</comment>
<protein>
    <recommendedName>
        <fullName evidence="4">Transmembrane protein</fullName>
    </recommendedName>
</protein>
<keyword evidence="1" id="KW-0812">Transmembrane</keyword>
<feature type="transmembrane region" description="Helical" evidence="1">
    <location>
        <begin position="33"/>
        <end position="52"/>
    </location>
</feature>
<feature type="transmembrane region" description="Helical" evidence="1">
    <location>
        <begin position="64"/>
        <end position="86"/>
    </location>
</feature>
<dbReference type="AlphaFoldDB" id="A0AAW0EQM5"/>
<sequence length="270" mass="30268">MDAYMQALRLRVRDAAHSCWSASFPSDRPSGVYPVYTCVINGGLLVWSFSTVLSSTCETVAGRWVYTGMGHCFVNMIFCVAVMAVARQQIAAGIPGSTSQWRVCFSNPLIPSYALYLIWEVVWMIAVGQYSSRHPRTTCVSHLNVQVAFLVFYLLIGAALFYSAFITERCRRPRWRHFAAMRHDYLLSMEGGHARTRHSVRWNDEHTPAAGEAGEPLEMSRVGRARRQGTERTTVLDYASVMDDAASVVEVNEHVQDVTTRPPTRPSSGH</sequence>
<feature type="transmembrane region" description="Helical" evidence="1">
    <location>
        <begin position="147"/>
        <end position="166"/>
    </location>
</feature>